<protein>
    <submittedName>
        <fullName evidence="1">Uncharacterized protein</fullName>
    </submittedName>
</protein>
<sequence>MVFCGEHGKDPNWQPHWITWIRCMLNSAFGSQFPFFSLYDYFEVVATDDGKVAECCRGFGADAAPDAVFSTAVTSLKPEDAFDPNRVKCVVDNRGQERLIHSFHICFILEFSVLLLGQSYDSKFLKIYPQLQPTPLQLEEDLEQFKVLENVHKMKLFFSVAIKTFSWLKYKTPKVEPYVFLQVIKVDHEAHGVDTAEDVEKTEAFMCEKNLS</sequence>
<evidence type="ECO:0000313" key="2">
    <source>
        <dbReference type="Proteomes" id="UP001164250"/>
    </source>
</evidence>
<proteinExistence type="predicted"/>
<organism evidence="1 2">
    <name type="scientific">Pistacia atlantica</name>
    <dbReference type="NCBI Taxonomy" id="434234"/>
    <lineage>
        <taxon>Eukaryota</taxon>
        <taxon>Viridiplantae</taxon>
        <taxon>Streptophyta</taxon>
        <taxon>Embryophyta</taxon>
        <taxon>Tracheophyta</taxon>
        <taxon>Spermatophyta</taxon>
        <taxon>Magnoliopsida</taxon>
        <taxon>eudicotyledons</taxon>
        <taxon>Gunneridae</taxon>
        <taxon>Pentapetalae</taxon>
        <taxon>rosids</taxon>
        <taxon>malvids</taxon>
        <taxon>Sapindales</taxon>
        <taxon>Anacardiaceae</taxon>
        <taxon>Pistacia</taxon>
    </lineage>
</organism>
<gene>
    <name evidence="1" type="ORF">Patl1_04647</name>
</gene>
<dbReference type="EMBL" id="CM047899">
    <property type="protein sequence ID" value="KAJ0103345.1"/>
    <property type="molecule type" value="Genomic_DNA"/>
</dbReference>
<reference evidence="2" key="1">
    <citation type="journal article" date="2023" name="G3 (Bethesda)">
        <title>Genome assembly and association tests identify interacting loci associated with vigor, precocity, and sex in interspecific pistachio rootstocks.</title>
        <authorList>
            <person name="Palmer W."/>
            <person name="Jacygrad E."/>
            <person name="Sagayaradj S."/>
            <person name="Cavanaugh K."/>
            <person name="Han R."/>
            <person name="Bertier L."/>
            <person name="Beede B."/>
            <person name="Kafkas S."/>
            <person name="Golino D."/>
            <person name="Preece J."/>
            <person name="Michelmore R."/>
        </authorList>
    </citation>
    <scope>NUCLEOTIDE SEQUENCE [LARGE SCALE GENOMIC DNA]</scope>
</reference>
<accession>A0ACC1BWQ5</accession>
<keyword evidence="2" id="KW-1185">Reference proteome</keyword>
<evidence type="ECO:0000313" key="1">
    <source>
        <dbReference type="EMBL" id="KAJ0103345.1"/>
    </source>
</evidence>
<name>A0ACC1BWQ5_9ROSI</name>
<comment type="caution">
    <text evidence="1">The sequence shown here is derived from an EMBL/GenBank/DDBJ whole genome shotgun (WGS) entry which is preliminary data.</text>
</comment>
<dbReference type="Proteomes" id="UP001164250">
    <property type="component" value="Chromosome 3"/>
</dbReference>